<comment type="caution">
    <text evidence="1">The sequence shown here is derived from an EMBL/GenBank/DDBJ whole genome shotgun (WGS) entry which is preliminary data.</text>
</comment>
<sequence length="105" mass="12301">MIFQTSSGCGSETRSRVLKQLVAMEPKRQKDADTLGFTRASNFFRRAHERRNHVQYFCSRRKQNYSLAHLEEQNLATQAQVRTSMLSASGRGRWIVYSPHSWYQM</sequence>
<organism evidence="1 2">
    <name type="scientific">Pleurodeles waltl</name>
    <name type="common">Iberian ribbed newt</name>
    <dbReference type="NCBI Taxonomy" id="8319"/>
    <lineage>
        <taxon>Eukaryota</taxon>
        <taxon>Metazoa</taxon>
        <taxon>Chordata</taxon>
        <taxon>Craniata</taxon>
        <taxon>Vertebrata</taxon>
        <taxon>Euteleostomi</taxon>
        <taxon>Amphibia</taxon>
        <taxon>Batrachia</taxon>
        <taxon>Caudata</taxon>
        <taxon>Salamandroidea</taxon>
        <taxon>Salamandridae</taxon>
        <taxon>Pleurodelinae</taxon>
        <taxon>Pleurodeles</taxon>
    </lineage>
</organism>
<dbReference type="Proteomes" id="UP001066276">
    <property type="component" value="Chromosome 7"/>
</dbReference>
<evidence type="ECO:0000313" key="2">
    <source>
        <dbReference type="Proteomes" id="UP001066276"/>
    </source>
</evidence>
<reference evidence="1" key="1">
    <citation type="journal article" date="2022" name="bioRxiv">
        <title>Sequencing and chromosome-scale assembly of the giantPleurodeles waltlgenome.</title>
        <authorList>
            <person name="Brown T."/>
            <person name="Elewa A."/>
            <person name="Iarovenko S."/>
            <person name="Subramanian E."/>
            <person name="Araus A.J."/>
            <person name="Petzold A."/>
            <person name="Susuki M."/>
            <person name="Suzuki K.-i.T."/>
            <person name="Hayashi T."/>
            <person name="Toyoda A."/>
            <person name="Oliveira C."/>
            <person name="Osipova E."/>
            <person name="Leigh N.D."/>
            <person name="Simon A."/>
            <person name="Yun M.H."/>
        </authorList>
    </citation>
    <scope>NUCLEOTIDE SEQUENCE</scope>
    <source>
        <strain evidence="1">20211129_DDA</strain>
        <tissue evidence="1">Liver</tissue>
    </source>
</reference>
<name>A0AAV7P321_PLEWA</name>
<evidence type="ECO:0000313" key="1">
    <source>
        <dbReference type="EMBL" id="KAJ1122006.1"/>
    </source>
</evidence>
<gene>
    <name evidence="1" type="ORF">NDU88_000512</name>
</gene>
<dbReference type="EMBL" id="JANPWB010000011">
    <property type="protein sequence ID" value="KAJ1122006.1"/>
    <property type="molecule type" value="Genomic_DNA"/>
</dbReference>
<keyword evidence="2" id="KW-1185">Reference proteome</keyword>
<accession>A0AAV7P321</accession>
<proteinExistence type="predicted"/>
<dbReference type="AlphaFoldDB" id="A0AAV7P321"/>
<protein>
    <submittedName>
        <fullName evidence="1">Uncharacterized protein</fullName>
    </submittedName>
</protein>